<keyword evidence="2" id="KW-1185">Reference proteome</keyword>
<sequence>MKRLQGRVYRSGPVESMFYSRNLLDVLPDHFEVSAGGGWGWNTLETWRSIWNGGGYGYCYTYSGRPFQAILFIDVW</sequence>
<evidence type="ECO:0000313" key="1">
    <source>
        <dbReference type="EMBL" id="KAF9064297.1"/>
    </source>
</evidence>
<accession>A0A9P5PJD3</accession>
<proteinExistence type="predicted"/>
<organism evidence="1 2">
    <name type="scientific">Rhodocollybia butyracea</name>
    <dbReference type="NCBI Taxonomy" id="206335"/>
    <lineage>
        <taxon>Eukaryota</taxon>
        <taxon>Fungi</taxon>
        <taxon>Dikarya</taxon>
        <taxon>Basidiomycota</taxon>
        <taxon>Agaricomycotina</taxon>
        <taxon>Agaricomycetes</taxon>
        <taxon>Agaricomycetidae</taxon>
        <taxon>Agaricales</taxon>
        <taxon>Marasmiineae</taxon>
        <taxon>Omphalotaceae</taxon>
        <taxon>Rhodocollybia</taxon>
    </lineage>
</organism>
<dbReference type="EMBL" id="JADNRY010000127">
    <property type="protein sequence ID" value="KAF9064297.1"/>
    <property type="molecule type" value="Genomic_DNA"/>
</dbReference>
<reference evidence="1" key="1">
    <citation type="submission" date="2020-11" db="EMBL/GenBank/DDBJ databases">
        <authorList>
            <consortium name="DOE Joint Genome Institute"/>
            <person name="Ahrendt S."/>
            <person name="Riley R."/>
            <person name="Andreopoulos W."/>
            <person name="Labutti K."/>
            <person name="Pangilinan J."/>
            <person name="Ruiz-Duenas F.J."/>
            <person name="Barrasa J.M."/>
            <person name="Sanchez-Garcia M."/>
            <person name="Camarero S."/>
            <person name="Miyauchi S."/>
            <person name="Serrano A."/>
            <person name="Linde D."/>
            <person name="Babiker R."/>
            <person name="Drula E."/>
            <person name="Ayuso-Fernandez I."/>
            <person name="Pacheco R."/>
            <person name="Padilla G."/>
            <person name="Ferreira P."/>
            <person name="Barriuso J."/>
            <person name="Kellner H."/>
            <person name="Castanera R."/>
            <person name="Alfaro M."/>
            <person name="Ramirez L."/>
            <person name="Pisabarro A.G."/>
            <person name="Kuo A."/>
            <person name="Tritt A."/>
            <person name="Lipzen A."/>
            <person name="He G."/>
            <person name="Yan M."/>
            <person name="Ng V."/>
            <person name="Cullen D."/>
            <person name="Martin F."/>
            <person name="Rosso M.-N."/>
            <person name="Henrissat B."/>
            <person name="Hibbett D."/>
            <person name="Martinez A.T."/>
            <person name="Grigoriev I.V."/>
        </authorList>
    </citation>
    <scope>NUCLEOTIDE SEQUENCE</scope>
    <source>
        <strain evidence="1">AH 40177</strain>
    </source>
</reference>
<name>A0A9P5PJD3_9AGAR</name>
<comment type="caution">
    <text evidence="1">The sequence shown here is derived from an EMBL/GenBank/DDBJ whole genome shotgun (WGS) entry which is preliminary data.</text>
</comment>
<protein>
    <submittedName>
        <fullName evidence="1">Uncharacterized protein</fullName>
    </submittedName>
</protein>
<gene>
    <name evidence="1" type="ORF">BDP27DRAFT_1426051</name>
</gene>
<dbReference type="Proteomes" id="UP000772434">
    <property type="component" value="Unassembled WGS sequence"/>
</dbReference>
<dbReference type="AlphaFoldDB" id="A0A9P5PJD3"/>
<evidence type="ECO:0000313" key="2">
    <source>
        <dbReference type="Proteomes" id="UP000772434"/>
    </source>
</evidence>